<accession>A0A6S7BA64</accession>
<dbReference type="AlphaFoldDB" id="A0A6S7BA64"/>
<keyword evidence="3" id="KW-1185">Reference proteome</keyword>
<proteinExistence type="predicted"/>
<protein>
    <recommendedName>
        <fullName evidence="1">PepSY domain-containing protein</fullName>
    </recommendedName>
</protein>
<evidence type="ECO:0000313" key="3">
    <source>
        <dbReference type="Proteomes" id="UP000494269"/>
    </source>
</evidence>
<sequence length="120" mass="13010">MRFFPLTWSKRGGLLLSGCALALALIAGPVSGLAGESDHERARQALEAGKVLPLGAVLDIVERDFPGQVVKVEFEEDDDEFIYEIRVLQSGGGILKLKLDARDGTLLSVKGRDIKFKGKD</sequence>
<organism evidence="2 3">
    <name type="scientific">Achromobacter kerstersii</name>
    <dbReference type="NCBI Taxonomy" id="1353890"/>
    <lineage>
        <taxon>Bacteria</taxon>
        <taxon>Pseudomonadati</taxon>
        <taxon>Pseudomonadota</taxon>
        <taxon>Betaproteobacteria</taxon>
        <taxon>Burkholderiales</taxon>
        <taxon>Alcaligenaceae</taxon>
        <taxon>Achromobacter</taxon>
    </lineage>
</organism>
<gene>
    <name evidence="2" type="ORF">LMG3441_02781</name>
</gene>
<dbReference type="RefSeq" id="WP_420840118.1">
    <property type="nucleotide sequence ID" value="NZ_CADIJQ010000004.1"/>
</dbReference>
<dbReference type="Proteomes" id="UP000494269">
    <property type="component" value="Unassembled WGS sequence"/>
</dbReference>
<dbReference type="Pfam" id="PF03413">
    <property type="entry name" value="PepSY"/>
    <property type="match status" value="1"/>
</dbReference>
<reference evidence="2 3" key="1">
    <citation type="submission" date="2020-04" db="EMBL/GenBank/DDBJ databases">
        <authorList>
            <person name="De Canck E."/>
        </authorList>
    </citation>
    <scope>NUCLEOTIDE SEQUENCE [LARGE SCALE GENOMIC DNA]</scope>
    <source>
        <strain evidence="2 3">LMG 3441</strain>
    </source>
</reference>
<name>A0A6S7BA64_9BURK</name>
<feature type="domain" description="PepSY" evidence="1">
    <location>
        <begin position="56"/>
        <end position="109"/>
    </location>
</feature>
<evidence type="ECO:0000259" key="1">
    <source>
        <dbReference type="Pfam" id="PF03413"/>
    </source>
</evidence>
<evidence type="ECO:0000313" key="2">
    <source>
        <dbReference type="EMBL" id="CAB3705144.1"/>
    </source>
</evidence>
<dbReference type="EMBL" id="CADIJQ010000004">
    <property type="protein sequence ID" value="CAB3705144.1"/>
    <property type="molecule type" value="Genomic_DNA"/>
</dbReference>
<dbReference type="Gene3D" id="3.10.450.40">
    <property type="match status" value="1"/>
</dbReference>
<dbReference type="InterPro" id="IPR025711">
    <property type="entry name" value="PepSY"/>
</dbReference>